<dbReference type="GO" id="GO:0008843">
    <property type="term" value="F:endochitinase activity"/>
    <property type="evidence" value="ECO:0007669"/>
    <property type="project" value="UniProtKB-EC"/>
</dbReference>
<evidence type="ECO:0000256" key="5">
    <source>
        <dbReference type="ARBA" id="ARBA00022622"/>
    </source>
</evidence>
<dbReference type="Gene3D" id="2.60.120.200">
    <property type="match status" value="1"/>
</dbReference>
<accession>A0A0F8U2P5</accession>
<evidence type="ECO:0000256" key="8">
    <source>
        <dbReference type="ARBA" id="ARBA00022729"/>
    </source>
</evidence>
<evidence type="ECO:0000256" key="6">
    <source>
        <dbReference type="ARBA" id="ARBA00022676"/>
    </source>
</evidence>
<gene>
    <name evidence="19" type="ORF">ARAM_006257</name>
</gene>
<protein>
    <recommendedName>
        <fullName evidence="3">chitinase</fullName>
        <ecNumber evidence="3">3.2.1.14</ecNumber>
    </recommendedName>
</protein>
<evidence type="ECO:0000313" key="20">
    <source>
        <dbReference type="Proteomes" id="UP000034291"/>
    </source>
</evidence>
<reference evidence="19 20" key="1">
    <citation type="submission" date="2015-02" db="EMBL/GenBank/DDBJ databases">
        <title>Draft Genome Sequences of Two Closely-Related Aflatoxigenic Aspergillus Species Obtained from the Cote d'Ivoire.</title>
        <authorList>
            <person name="Moore G.G."/>
            <person name="Beltz S.B."/>
            <person name="Mack B.M."/>
        </authorList>
    </citation>
    <scope>NUCLEOTIDE SEQUENCE [LARGE SCALE GENOMIC DNA]</scope>
    <source>
        <strain evidence="19 20">SRRC1468</strain>
    </source>
</reference>
<proteinExistence type="inferred from homology"/>
<evidence type="ECO:0000256" key="3">
    <source>
        <dbReference type="ARBA" id="ARBA00012729"/>
    </source>
</evidence>
<evidence type="ECO:0000256" key="16">
    <source>
        <dbReference type="SAM" id="Phobius"/>
    </source>
</evidence>
<comment type="catalytic activity">
    <reaction evidence="1">
        <text>Random endo-hydrolysis of N-acetyl-beta-D-glucosaminide (1-&gt;4)-beta-linkages in chitin and chitodextrins.</text>
        <dbReference type="EC" id="3.2.1.14"/>
    </reaction>
</comment>
<keyword evidence="11" id="KW-0325">Glycoprotein</keyword>
<keyword evidence="7" id="KW-0808">Transferase</keyword>
<keyword evidence="4" id="KW-1003">Cell membrane</keyword>
<evidence type="ECO:0000259" key="18">
    <source>
        <dbReference type="PROSITE" id="PS51762"/>
    </source>
</evidence>
<comment type="subcellular location">
    <subcellularLocation>
        <location evidence="2">Cell membrane</location>
        <topology evidence="2">Lipid-anchor</topology>
        <topology evidence="2">GPI-anchor</topology>
    </subcellularLocation>
</comment>
<dbReference type="InterPro" id="IPR013320">
    <property type="entry name" value="ConA-like_dom_sf"/>
</dbReference>
<evidence type="ECO:0000256" key="12">
    <source>
        <dbReference type="ARBA" id="ARBA00023288"/>
    </source>
</evidence>
<dbReference type="GO" id="GO:0098552">
    <property type="term" value="C:side of membrane"/>
    <property type="evidence" value="ECO:0007669"/>
    <property type="project" value="UniProtKB-KW"/>
</dbReference>
<dbReference type="Pfam" id="PF00722">
    <property type="entry name" value="Glyco_hydro_16"/>
    <property type="match status" value="1"/>
</dbReference>
<evidence type="ECO:0000256" key="4">
    <source>
        <dbReference type="ARBA" id="ARBA00022475"/>
    </source>
</evidence>
<evidence type="ECO:0000256" key="15">
    <source>
        <dbReference type="ARBA" id="ARBA00038074"/>
    </source>
</evidence>
<keyword evidence="5" id="KW-0336">GPI-anchor</keyword>
<dbReference type="SUPFAM" id="SSF49899">
    <property type="entry name" value="Concanavalin A-like lectins/glucanases"/>
    <property type="match status" value="1"/>
</dbReference>
<evidence type="ECO:0000256" key="17">
    <source>
        <dbReference type="SAM" id="SignalP"/>
    </source>
</evidence>
<evidence type="ECO:0000256" key="7">
    <source>
        <dbReference type="ARBA" id="ARBA00022679"/>
    </source>
</evidence>
<evidence type="ECO:0000256" key="2">
    <source>
        <dbReference type="ARBA" id="ARBA00004609"/>
    </source>
</evidence>
<dbReference type="GO" id="GO:0009277">
    <property type="term" value="C:fungal-type cell wall"/>
    <property type="evidence" value="ECO:0007669"/>
    <property type="project" value="TreeGrafter"/>
</dbReference>
<evidence type="ECO:0000256" key="9">
    <source>
        <dbReference type="ARBA" id="ARBA00022801"/>
    </source>
</evidence>
<dbReference type="InterPro" id="IPR050546">
    <property type="entry name" value="Glycosyl_Hydrlase_16"/>
</dbReference>
<dbReference type="GO" id="GO:0005886">
    <property type="term" value="C:plasma membrane"/>
    <property type="evidence" value="ECO:0007669"/>
    <property type="project" value="UniProtKB-SubCell"/>
</dbReference>
<dbReference type="PROSITE" id="PS51762">
    <property type="entry name" value="GH16_2"/>
    <property type="match status" value="1"/>
</dbReference>
<sequence>MQTCYYTFLIALGALIGISGASGSSQTDCNPTNETCPADPALGTEHTWWLNSTLDDSLWTMETGTLDYTSEGAEFSIKSENASTLLVSNFYIFFGVMEAHVKMAKGRGIISSVILQSDDLDEIDWEWVGYNTSAVQSDFFGKGNTTTSDRGGIHAVSNADTEFHNYTSYWDKDRLEWWIDGELRRTVNYSEPLTVYGENYPQTPCRVKKTPSKTLAEKWADLGKGAHIGIYCGAAVAGALAIAGAAFYCIKQRRRGRLERALDPDRQNTEVMQMEDYRKQWRQSEVGHYGYQPVN</sequence>
<name>A0A0F8U2P5_9EURO</name>
<evidence type="ECO:0000256" key="13">
    <source>
        <dbReference type="ARBA" id="ARBA00023295"/>
    </source>
</evidence>
<keyword evidence="8 17" id="KW-0732">Signal</keyword>
<evidence type="ECO:0000256" key="11">
    <source>
        <dbReference type="ARBA" id="ARBA00023180"/>
    </source>
</evidence>
<keyword evidence="9" id="KW-0378">Hydrolase</keyword>
<evidence type="ECO:0000256" key="1">
    <source>
        <dbReference type="ARBA" id="ARBA00000822"/>
    </source>
</evidence>
<dbReference type="PANTHER" id="PTHR10963:SF27">
    <property type="entry name" value="GLYCOSIDASE-RELATED"/>
    <property type="match status" value="1"/>
</dbReference>
<dbReference type="EC" id="3.2.1.14" evidence="3"/>
<evidence type="ECO:0000256" key="14">
    <source>
        <dbReference type="ARBA" id="ARBA00023316"/>
    </source>
</evidence>
<dbReference type="InterPro" id="IPR000757">
    <property type="entry name" value="Beta-glucanase-like"/>
</dbReference>
<dbReference type="GO" id="GO:0005975">
    <property type="term" value="P:carbohydrate metabolic process"/>
    <property type="evidence" value="ECO:0007669"/>
    <property type="project" value="InterPro"/>
</dbReference>
<dbReference type="GO" id="GO:0031505">
    <property type="term" value="P:fungal-type cell wall organization"/>
    <property type="evidence" value="ECO:0007669"/>
    <property type="project" value="TreeGrafter"/>
</dbReference>
<keyword evidence="20" id="KW-1185">Reference proteome</keyword>
<keyword evidence="6" id="KW-0328">Glycosyltransferase</keyword>
<feature type="transmembrane region" description="Helical" evidence="16">
    <location>
        <begin position="228"/>
        <end position="250"/>
    </location>
</feature>
<dbReference type="EMBL" id="JZBS01003693">
    <property type="protein sequence ID" value="KKK14009.1"/>
    <property type="molecule type" value="Genomic_DNA"/>
</dbReference>
<dbReference type="GO" id="GO:0016757">
    <property type="term" value="F:glycosyltransferase activity"/>
    <property type="evidence" value="ECO:0007669"/>
    <property type="project" value="UniProtKB-KW"/>
</dbReference>
<dbReference type="Proteomes" id="UP000034291">
    <property type="component" value="Unassembled WGS sequence"/>
</dbReference>
<comment type="similarity">
    <text evidence="15">Belongs to the glycosyl hydrolase 16 family. CRH1 subfamily.</text>
</comment>
<feature type="domain" description="GH16" evidence="18">
    <location>
        <begin position="46"/>
        <end position="261"/>
    </location>
</feature>
<comment type="caution">
    <text evidence="19">The sequence shown here is derived from an EMBL/GenBank/DDBJ whole genome shotgun (WGS) entry which is preliminary data.</text>
</comment>
<keyword evidence="16" id="KW-0812">Transmembrane</keyword>
<keyword evidence="12" id="KW-0449">Lipoprotein</keyword>
<feature type="chain" id="PRO_5002528634" description="chitinase" evidence="17">
    <location>
        <begin position="24"/>
        <end position="295"/>
    </location>
</feature>
<organism evidence="19 20">
    <name type="scientific">Aspergillus rambellii</name>
    <dbReference type="NCBI Taxonomy" id="308745"/>
    <lineage>
        <taxon>Eukaryota</taxon>
        <taxon>Fungi</taxon>
        <taxon>Dikarya</taxon>
        <taxon>Ascomycota</taxon>
        <taxon>Pezizomycotina</taxon>
        <taxon>Eurotiomycetes</taxon>
        <taxon>Eurotiomycetidae</taxon>
        <taxon>Eurotiales</taxon>
        <taxon>Aspergillaceae</taxon>
        <taxon>Aspergillus</taxon>
        <taxon>Aspergillus subgen. Nidulantes</taxon>
    </lineage>
</organism>
<dbReference type="STRING" id="308745.A0A0F8U2P5"/>
<keyword evidence="13" id="KW-0326">Glycosidase</keyword>
<evidence type="ECO:0000313" key="19">
    <source>
        <dbReference type="EMBL" id="KKK14009.1"/>
    </source>
</evidence>
<dbReference type="PANTHER" id="PTHR10963">
    <property type="entry name" value="GLYCOSYL HYDROLASE-RELATED"/>
    <property type="match status" value="1"/>
</dbReference>
<keyword evidence="14" id="KW-0961">Cell wall biogenesis/degradation</keyword>
<dbReference type="OrthoDB" id="4781at2759"/>
<keyword evidence="10 16" id="KW-0472">Membrane</keyword>
<evidence type="ECO:0000256" key="10">
    <source>
        <dbReference type="ARBA" id="ARBA00023136"/>
    </source>
</evidence>
<dbReference type="AlphaFoldDB" id="A0A0F8U2P5"/>
<keyword evidence="16" id="KW-1133">Transmembrane helix</keyword>
<feature type="signal peptide" evidence="17">
    <location>
        <begin position="1"/>
        <end position="23"/>
    </location>
</feature>